<dbReference type="Gene3D" id="3.90.76.10">
    <property type="entry name" value="Dipeptide-binding Protein, Domain 1"/>
    <property type="match status" value="1"/>
</dbReference>
<gene>
    <name evidence="5" type="ORF">DTL42_24625</name>
</gene>
<evidence type="ECO:0000259" key="4">
    <source>
        <dbReference type="Pfam" id="PF00496"/>
    </source>
</evidence>
<dbReference type="Gene3D" id="3.40.190.10">
    <property type="entry name" value="Periplasmic binding protein-like II"/>
    <property type="match status" value="1"/>
</dbReference>
<dbReference type="SUPFAM" id="SSF53850">
    <property type="entry name" value="Periplasmic binding protein-like II"/>
    <property type="match status" value="1"/>
</dbReference>
<accession>A0A368KL68</accession>
<dbReference type="InterPro" id="IPR039424">
    <property type="entry name" value="SBP_5"/>
</dbReference>
<dbReference type="EMBL" id="QPEX01000046">
    <property type="protein sequence ID" value="RCS40560.1"/>
    <property type="molecule type" value="Genomic_DNA"/>
</dbReference>
<comment type="similarity">
    <text evidence="1">Belongs to the bacterial solute-binding protein 5 family.</text>
</comment>
<reference evidence="5 6" key="1">
    <citation type="submission" date="2018-07" db="EMBL/GenBank/DDBJ databases">
        <title>Comparative genomes isolates from brazilian mangrove.</title>
        <authorList>
            <person name="De Araujo J.E."/>
            <person name="Taketani R.G."/>
            <person name="Silva M.C.P."/>
            <person name="Lourenco M.V."/>
            <person name="Oliveira V.M."/>
            <person name="Andreote F.D."/>
        </authorList>
    </citation>
    <scope>NUCLEOTIDE SEQUENCE [LARGE SCALE GENOMIC DNA]</scope>
    <source>
        <strain evidence="5 6">HEX PRIS-MGV</strain>
    </source>
</reference>
<dbReference type="GO" id="GO:1904680">
    <property type="term" value="F:peptide transmembrane transporter activity"/>
    <property type="evidence" value="ECO:0007669"/>
    <property type="project" value="TreeGrafter"/>
</dbReference>
<dbReference type="Gene3D" id="3.10.105.10">
    <property type="entry name" value="Dipeptide-binding Protein, Domain 3"/>
    <property type="match status" value="1"/>
</dbReference>
<evidence type="ECO:0000256" key="3">
    <source>
        <dbReference type="ARBA" id="ARBA00022729"/>
    </source>
</evidence>
<name>A0A368KL68_9BACT</name>
<dbReference type="PANTHER" id="PTHR30290">
    <property type="entry name" value="PERIPLASMIC BINDING COMPONENT OF ABC TRANSPORTER"/>
    <property type="match status" value="1"/>
</dbReference>
<dbReference type="GO" id="GO:0015833">
    <property type="term" value="P:peptide transport"/>
    <property type="evidence" value="ECO:0007669"/>
    <property type="project" value="TreeGrafter"/>
</dbReference>
<dbReference type="Proteomes" id="UP000253562">
    <property type="component" value="Unassembled WGS sequence"/>
</dbReference>
<sequence>MADIRGALRLCLVSALALLVPLVGCKGRSSELSEEELKQAIADFDFDAGLPDPQFQPPQTLEELDATYPWTDKKITLPLADLKKELADYQPPITPQEAMKLRPTDQAGYDEILAAMKIQPKSENEAAWDSTWVHHEGGDVNSLNPLRMSSVGDSFYVAMTQIGAVAATIDIEPLGDGRYIKSWQANDDNTVQKIVIRDDMTWSDGTPITAHDWEFTFKVIIHPKLLTMFPALPSGVEGIKLIKAYDDHTFVVFHEQSTAVNDMKLDFPIVPKHIYEPAIAEDPTLTDSSKFQEIERNPVVSGPYKVISREHKQRIVLQRREDYYMHNGKQVREKPYFKEIRVEIMGNPTQALLAMTKGDIDDMEVPPTMWNTEANREDFYKNNIKVKYSGWSESHLTWNLGRPYFEDARVRRALSYAVNYDAILNGVLDGIHEQANGPFHPTAWFSPKPALPLFTTDLDKARALLDEAGWKDTDADGIRDKVINGQKNPFTFTLTYAEESSTGEQVATQLASDFGKIGVKLVPRKVEWTTMQQQTRDHNFDASYSGWASGGDPFSNDNIFKTDAPRNFGQYSNKQVDELFDKGLVELDREKRATHYQEIAKILYEDQPYTWLYFRTDLFAFNKKLRGYRFGPTGPWNYAPGAMSVWKTTDK</sequence>
<keyword evidence="2" id="KW-0813">Transport</keyword>
<evidence type="ECO:0000256" key="1">
    <source>
        <dbReference type="ARBA" id="ARBA00005695"/>
    </source>
</evidence>
<evidence type="ECO:0000256" key="2">
    <source>
        <dbReference type="ARBA" id="ARBA00022448"/>
    </source>
</evidence>
<dbReference type="PANTHER" id="PTHR30290:SF9">
    <property type="entry name" value="OLIGOPEPTIDE-BINDING PROTEIN APPA"/>
    <property type="match status" value="1"/>
</dbReference>
<comment type="caution">
    <text evidence="5">The sequence shown here is derived from an EMBL/GenBank/DDBJ whole genome shotgun (WGS) entry which is preliminary data.</text>
</comment>
<proteinExistence type="inferred from homology"/>
<evidence type="ECO:0000313" key="6">
    <source>
        <dbReference type="Proteomes" id="UP000253562"/>
    </source>
</evidence>
<dbReference type="OrthoDB" id="48318at2"/>
<feature type="domain" description="Solute-binding protein family 5" evidence="4">
    <location>
        <begin position="180"/>
        <end position="552"/>
    </location>
</feature>
<evidence type="ECO:0000313" key="5">
    <source>
        <dbReference type="EMBL" id="RCS40560.1"/>
    </source>
</evidence>
<dbReference type="AlphaFoldDB" id="A0A368KL68"/>
<protein>
    <submittedName>
        <fullName evidence="5">Peptide ABC transporter substrate-binding protein</fullName>
    </submittedName>
</protein>
<organism evidence="5 6">
    <name type="scientific">Bremerella cremea</name>
    <dbReference type="NCBI Taxonomy" id="1031537"/>
    <lineage>
        <taxon>Bacteria</taxon>
        <taxon>Pseudomonadati</taxon>
        <taxon>Planctomycetota</taxon>
        <taxon>Planctomycetia</taxon>
        <taxon>Pirellulales</taxon>
        <taxon>Pirellulaceae</taxon>
        <taxon>Bremerella</taxon>
    </lineage>
</organism>
<dbReference type="InterPro" id="IPR000914">
    <property type="entry name" value="SBP_5_dom"/>
</dbReference>
<dbReference type="RefSeq" id="WP_114373334.1">
    <property type="nucleotide sequence ID" value="NZ_QPEX01000046.1"/>
</dbReference>
<dbReference type="Pfam" id="PF00496">
    <property type="entry name" value="SBP_bac_5"/>
    <property type="match status" value="1"/>
</dbReference>
<keyword evidence="3" id="KW-0732">Signal</keyword>